<proteinExistence type="predicted"/>
<reference evidence="1" key="1">
    <citation type="submission" date="2021-02" db="EMBL/GenBank/DDBJ databases">
        <authorList>
            <person name="Nowell W R."/>
        </authorList>
    </citation>
    <scope>NUCLEOTIDE SEQUENCE</scope>
</reference>
<evidence type="ECO:0000313" key="4">
    <source>
        <dbReference type="EMBL" id="CAF5151847.1"/>
    </source>
</evidence>
<feature type="non-terminal residue" evidence="1">
    <location>
        <position position="1"/>
    </location>
</feature>
<dbReference type="EMBL" id="CAJNOV010018804">
    <property type="protein sequence ID" value="CAF1624276.1"/>
    <property type="molecule type" value="Genomic_DNA"/>
</dbReference>
<evidence type="ECO:0000313" key="2">
    <source>
        <dbReference type="EMBL" id="CAF4141902.1"/>
    </source>
</evidence>
<dbReference type="EMBL" id="CAJOBH010009478">
    <property type="protein sequence ID" value="CAF4141902.1"/>
    <property type="molecule type" value="Genomic_DNA"/>
</dbReference>
<name>A0A816CT23_9BILA</name>
<dbReference type="Proteomes" id="UP000681967">
    <property type="component" value="Unassembled WGS sequence"/>
</dbReference>
<evidence type="ECO:0000313" key="1">
    <source>
        <dbReference type="EMBL" id="CAF1624276.1"/>
    </source>
</evidence>
<dbReference type="Proteomes" id="UP000663855">
    <property type="component" value="Unassembled WGS sequence"/>
</dbReference>
<sequence length="65" mass="6430">GAVSVAQGAIQGALGNLAAIGSGILDASKPHFQQLQEQLIGHGLNALGSLSETINNLHGSITGGR</sequence>
<evidence type="ECO:0000313" key="3">
    <source>
        <dbReference type="EMBL" id="CAF4524876.1"/>
    </source>
</evidence>
<dbReference type="EMBL" id="CAJOBH010258291">
    <property type="protein sequence ID" value="CAF5151847.1"/>
    <property type="molecule type" value="Genomic_DNA"/>
</dbReference>
<evidence type="ECO:0000313" key="5">
    <source>
        <dbReference type="Proteomes" id="UP000663855"/>
    </source>
</evidence>
<dbReference type="AlphaFoldDB" id="A0A816CT23"/>
<dbReference type="EMBL" id="CAJOBH010082754">
    <property type="protein sequence ID" value="CAF4524876.1"/>
    <property type="molecule type" value="Genomic_DNA"/>
</dbReference>
<accession>A0A816CT23</accession>
<protein>
    <submittedName>
        <fullName evidence="1">Uncharacterized protein</fullName>
    </submittedName>
</protein>
<comment type="caution">
    <text evidence="1">The sequence shown here is derived from an EMBL/GenBank/DDBJ whole genome shotgun (WGS) entry which is preliminary data.</text>
</comment>
<gene>
    <name evidence="2" type="ORF">BYL167_LOCUS21070</name>
    <name evidence="3" type="ORF">BYL167_LOCUS37060</name>
    <name evidence="4" type="ORF">BYL167_LOCUS72433</name>
    <name evidence="1" type="ORF">CJN711_LOCUS38428</name>
</gene>
<organism evidence="1 5">
    <name type="scientific">Rotaria magnacalcarata</name>
    <dbReference type="NCBI Taxonomy" id="392030"/>
    <lineage>
        <taxon>Eukaryota</taxon>
        <taxon>Metazoa</taxon>
        <taxon>Spiralia</taxon>
        <taxon>Gnathifera</taxon>
        <taxon>Rotifera</taxon>
        <taxon>Eurotatoria</taxon>
        <taxon>Bdelloidea</taxon>
        <taxon>Philodinida</taxon>
        <taxon>Philodinidae</taxon>
        <taxon>Rotaria</taxon>
    </lineage>
</organism>